<evidence type="ECO:0000313" key="3">
    <source>
        <dbReference type="Proteomes" id="UP000053467"/>
    </source>
</evidence>
<feature type="compositionally biased region" description="Basic residues" evidence="1">
    <location>
        <begin position="28"/>
        <end position="46"/>
    </location>
</feature>
<protein>
    <submittedName>
        <fullName evidence="2">Uncharacterized protein</fullName>
    </submittedName>
</protein>
<feature type="region of interest" description="Disordered" evidence="1">
    <location>
        <begin position="23"/>
        <end position="46"/>
    </location>
</feature>
<dbReference type="Proteomes" id="UP000053467">
    <property type="component" value="Unassembled WGS sequence"/>
</dbReference>
<reference evidence="3" key="1">
    <citation type="journal article" date="2015" name="MBio">
        <title>Genome-Resolved Metagenomic Analysis Reveals Roles for Candidate Phyla and Other Microbial Community Members in Biogeochemical Transformations in Oil Reservoirs.</title>
        <authorList>
            <person name="Hu P."/>
            <person name="Tom L."/>
            <person name="Singh A."/>
            <person name="Thomas B.C."/>
            <person name="Baker B.J."/>
            <person name="Piceno Y.M."/>
            <person name="Andersen G.L."/>
            <person name="Banfield J.F."/>
        </authorList>
    </citation>
    <scope>NUCLEOTIDE SEQUENCE [LARGE SCALE GENOMIC DNA]</scope>
</reference>
<dbReference type="AlphaFoldDB" id="A0A101I3L1"/>
<dbReference type="EMBL" id="LGGX01000003">
    <property type="protein sequence ID" value="KUK87598.1"/>
    <property type="molecule type" value="Genomic_DNA"/>
</dbReference>
<sequence length="46" mass="5156">MFDFFDQIFVKDKQKVTKGGNVATKKAGCSKKTTKKSATKKTTKKK</sequence>
<gene>
    <name evidence="2" type="ORF">XE03_0489</name>
</gene>
<proteinExistence type="predicted"/>
<organism evidence="2 3">
    <name type="scientific">candidate division TA06 bacterium 34_109</name>
    <dbReference type="NCBI Taxonomy" id="1635277"/>
    <lineage>
        <taxon>Bacteria</taxon>
        <taxon>Bacteria division TA06</taxon>
    </lineage>
</organism>
<name>A0A101I3L1_UNCT6</name>
<accession>A0A101I3L1</accession>
<comment type="caution">
    <text evidence="2">The sequence shown here is derived from an EMBL/GenBank/DDBJ whole genome shotgun (WGS) entry which is preliminary data.</text>
</comment>
<evidence type="ECO:0000313" key="2">
    <source>
        <dbReference type="EMBL" id="KUK87598.1"/>
    </source>
</evidence>
<evidence type="ECO:0000256" key="1">
    <source>
        <dbReference type="SAM" id="MobiDB-lite"/>
    </source>
</evidence>